<dbReference type="AlphaFoldDB" id="A0A919PFQ5"/>
<dbReference type="EMBL" id="BONQ01000029">
    <property type="protein sequence ID" value="GIG43996.1"/>
    <property type="molecule type" value="Genomic_DNA"/>
</dbReference>
<gene>
    <name evidence="1" type="ORF">Dsi01nite_020370</name>
</gene>
<protein>
    <submittedName>
        <fullName evidence="1">Uncharacterized protein</fullName>
    </submittedName>
</protein>
<sequence length="60" mass="6089">MNISTTHALVASRPSLLSSCPGTRIGLGAVLDKLGAGGALGRAERDQLAGLQYAVRIAGR</sequence>
<evidence type="ECO:0000313" key="2">
    <source>
        <dbReference type="Proteomes" id="UP000660611"/>
    </source>
</evidence>
<dbReference type="Proteomes" id="UP000660611">
    <property type="component" value="Unassembled WGS sequence"/>
</dbReference>
<proteinExistence type="predicted"/>
<evidence type="ECO:0000313" key="1">
    <source>
        <dbReference type="EMBL" id="GIG43996.1"/>
    </source>
</evidence>
<dbReference type="RefSeq" id="WP_203845842.1">
    <property type="nucleotide sequence ID" value="NZ_BAAAVW010000006.1"/>
</dbReference>
<comment type="caution">
    <text evidence="1">The sequence shown here is derived from an EMBL/GenBank/DDBJ whole genome shotgun (WGS) entry which is preliminary data.</text>
</comment>
<organism evidence="1 2">
    <name type="scientific">Dactylosporangium siamense</name>
    <dbReference type="NCBI Taxonomy" id="685454"/>
    <lineage>
        <taxon>Bacteria</taxon>
        <taxon>Bacillati</taxon>
        <taxon>Actinomycetota</taxon>
        <taxon>Actinomycetes</taxon>
        <taxon>Micromonosporales</taxon>
        <taxon>Micromonosporaceae</taxon>
        <taxon>Dactylosporangium</taxon>
    </lineage>
</organism>
<reference evidence="1" key="1">
    <citation type="submission" date="2021-01" db="EMBL/GenBank/DDBJ databases">
        <title>Whole genome shotgun sequence of Dactylosporangium siamense NBRC 106093.</title>
        <authorList>
            <person name="Komaki H."/>
            <person name="Tamura T."/>
        </authorList>
    </citation>
    <scope>NUCLEOTIDE SEQUENCE</scope>
    <source>
        <strain evidence="1">NBRC 106093</strain>
    </source>
</reference>
<keyword evidence="2" id="KW-1185">Reference proteome</keyword>
<name>A0A919PFQ5_9ACTN</name>
<accession>A0A919PFQ5</accession>